<dbReference type="Proteomes" id="UP000017175">
    <property type="component" value="Chromosome"/>
</dbReference>
<dbReference type="Pfam" id="PF09907">
    <property type="entry name" value="HigB_toxin"/>
    <property type="match status" value="1"/>
</dbReference>
<dbReference type="GO" id="GO:0110001">
    <property type="term" value="C:toxin-antitoxin complex"/>
    <property type="evidence" value="ECO:0007669"/>
    <property type="project" value="InterPro"/>
</dbReference>
<proteinExistence type="predicted"/>
<protein>
    <recommendedName>
        <fullName evidence="3">Toxin RelE</fullName>
    </recommendedName>
</protein>
<gene>
    <name evidence="1" type="ORF">B723_07725</name>
</gene>
<dbReference type="EMBL" id="CP010945">
    <property type="protein sequence ID" value="AKV06286.1"/>
    <property type="molecule type" value="Genomic_DNA"/>
</dbReference>
<evidence type="ECO:0000313" key="1">
    <source>
        <dbReference type="EMBL" id="AKV06286.1"/>
    </source>
</evidence>
<dbReference type="InterPro" id="IPR018669">
    <property type="entry name" value="Toxin_HigB"/>
</dbReference>
<dbReference type="GO" id="GO:0004519">
    <property type="term" value="F:endonuclease activity"/>
    <property type="evidence" value="ECO:0007669"/>
    <property type="project" value="InterPro"/>
</dbReference>
<name>A0A0K1QKK6_PSEFL</name>
<dbReference type="AlphaFoldDB" id="A0A0K1QKK6"/>
<evidence type="ECO:0000313" key="2">
    <source>
        <dbReference type="Proteomes" id="UP000017175"/>
    </source>
</evidence>
<evidence type="ECO:0008006" key="3">
    <source>
        <dbReference type="Google" id="ProtNLM"/>
    </source>
</evidence>
<dbReference type="OrthoDB" id="9799912at2"/>
<dbReference type="GO" id="GO:0003723">
    <property type="term" value="F:RNA binding"/>
    <property type="evidence" value="ECO:0007669"/>
    <property type="project" value="InterPro"/>
</dbReference>
<reference evidence="1 2" key="1">
    <citation type="journal article" date="2012" name="J. Bacteriol.">
        <title>Draft genome sequence of the cyanide-utilizing bacterium Pseudomonas fluorescens strain NCIMB 11764.</title>
        <authorList>
            <person name="Vilo C.A."/>
            <person name="Benedik M.J."/>
            <person name="Kunz D.A."/>
            <person name="Dong Q."/>
        </authorList>
    </citation>
    <scope>NUCLEOTIDE SEQUENCE [LARGE SCALE GENOMIC DNA]</scope>
    <source>
        <strain evidence="1 2">NCIMB 11764</strain>
    </source>
</reference>
<organism evidence="1 2">
    <name type="scientific">Pseudomonas fluorescens NCIMB 11764</name>
    <dbReference type="NCBI Taxonomy" id="1221522"/>
    <lineage>
        <taxon>Bacteria</taxon>
        <taxon>Pseudomonadati</taxon>
        <taxon>Pseudomonadota</taxon>
        <taxon>Gammaproteobacteria</taxon>
        <taxon>Pseudomonadales</taxon>
        <taxon>Pseudomonadaceae</taxon>
        <taxon>Pseudomonas</taxon>
    </lineage>
</organism>
<accession>A0A0K1QKK6</accession>
<dbReference type="eggNOG" id="COG4680">
    <property type="taxonomic scope" value="Bacteria"/>
</dbReference>
<sequence>MRVFSEKRIWDSKEKWPNSATALDHWYRLLKRNSPCDFAAMKSLFSATDKVGELHVFDIGGNKLRLIAYVRYRSQKLYIKHVLDHREYDRGKWKEGKE</sequence>
<dbReference type="RefSeq" id="WP_017336172.1">
    <property type="nucleotide sequence ID" value="NZ_CP010945.1"/>
</dbReference>